<evidence type="ECO:0000256" key="5">
    <source>
        <dbReference type="RuleBase" id="RU362125"/>
    </source>
</evidence>
<organism evidence="8 9">
    <name type="scientific">Streptomyces humicola</name>
    <dbReference type="NCBI Taxonomy" id="2953240"/>
    <lineage>
        <taxon>Bacteria</taxon>
        <taxon>Bacillati</taxon>
        <taxon>Actinomycetota</taxon>
        <taxon>Actinomycetes</taxon>
        <taxon>Kitasatosporales</taxon>
        <taxon>Streptomycetaceae</taxon>
        <taxon>Streptomyces</taxon>
    </lineage>
</organism>
<sequence length="610" mass="65420">MVTALPPRTAAAPTTVPVTGLRHRSWALAARFDRELGDPCDEATVFSYEHAIRLDRTETFPDEICAALNTWGLAHYYVPAAYGGALDDFQDLQMLIRTAARRDLTTTIAHGKTFLGSLPVWVGADAATAARLGGLVRAGARVSLGLTERTHGSDIMAGELTAEPQGRGYRLNGEKWLINNATRGRLITLLARTSPAGGPRGFSALLVDKDDLPAQAWQCLPKVHTHGVRGADISGITLHDALVGPQTLIGTEGSGAELMMKSLQVSRALCPSLSLGAADQALRLAVRFSRGRELYGRHLADLPLTRRTLAEGFADLLLCEAVSTVAVRSIHALPSELSVTAAAVKYLVPSLVDGVIDRLGSLLGARSVLGQQYAHGMYQKIARDHRIVGIFDGNSLVNQYALVSQFRSLARAYLGPDDHRPGLAMLFDLERTLPRFAAEGLALVSRYGSSILGTLPGSVARLSAMADRAPALAGAARRAQQLGDAASELHRRMRRVAPTVADASAECFTEARRYALCLAGAACLGLWLHSNEAAEAECSSGELWRDGLWLHASLRRILARLGMQDGQDGQDAAADDGVFDELYERLVAHYQQGFLFSLLPCPIAEGPPSC</sequence>
<comment type="similarity">
    <text evidence="2 5">Belongs to the acyl-CoA dehydrogenase family.</text>
</comment>
<keyword evidence="4 5" id="KW-0274">FAD</keyword>
<dbReference type="Pfam" id="PF00441">
    <property type="entry name" value="Acyl-CoA_dh_1"/>
    <property type="match status" value="1"/>
</dbReference>
<dbReference type="InterPro" id="IPR036250">
    <property type="entry name" value="AcylCo_DH-like_C"/>
</dbReference>
<dbReference type="RefSeq" id="WP_255923347.1">
    <property type="nucleotide sequence ID" value="NZ_JANFNG010000032.1"/>
</dbReference>
<keyword evidence="3 5" id="KW-0285">Flavoprotein</keyword>
<dbReference type="EMBL" id="JANFNG010000032">
    <property type="protein sequence ID" value="MCQ4084291.1"/>
    <property type="molecule type" value="Genomic_DNA"/>
</dbReference>
<evidence type="ECO:0000259" key="7">
    <source>
        <dbReference type="Pfam" id="PF02770"/>
    </source>
</evidence>
<dbReference type="CDD" id="cd00567">
    <property type="entry name" value="ACAD"/>
    <property type="match status" value="1"/>
</dbReference>
<dbReference type="PANTHER" id="PTHR43884:SF19">
    <property type="entry name" value="ACYL-COA DEHYDROGENASE FADE4-RELATED"/>
    <property type="match status" value="1"/>
</dbReference>
<accession>A0ABT1Q2Y6</accession>
<evidence type="ECO:0000256" key="2">
    <source>
        <dbReference type="ARBA" id="ARBA00009347"/>
    </source>
</evidence>
<dbReference type="PANTHER" id="PTHR43884">
    <property type="entry name" value="ACYL-COA DEHYDROGENASE"/>
    <property type="match status" value="1"/>
</dbReference>
<dbReference type="SUPFAM" id="SSF47203">
    <property type="entry name" value="Acyl-CoA dehydrogenase C-terminal domain-like"/>
    <property type="match status" value="1"/>
</dbReference>
<evidence type="ECO:0000313" key="9">
    <source>
        <dbReference type="Proteomes" id="UP001057702"/>
    </source>
</evidence>
<reference evidence="8" key="1">
    <citation type="submission" date="2022-06" db="EMBL/GenBank/DDBJ databases">
        <title>Draft genome sequence of Streptomyces sp. RB6PN25 isolated from peat swamp forest in Thailand.</title>
        <authorList>
            <person name="Duangmal K."/>
            <person name="Klaysubun C."/>
        </authorList>
    </citation>
    <scope>NUCLEOTIDE SEQUENCE</scope>
    <source>
        <strain evidence="8">RB6PN25</strain>
    </source>
</reference>
<dbReference type="InterPro" id="IPR037069">
    <property type="entry name" value="AcylCoA_DH/ox_N_sf"/>
</dbReference>
<dbReference type="Proteomes" id="UP001057702">
    <property type="component" value="Unassembled WGS sequence"/>
</dbReference>
<dbReference type="InterPro" id="IPR006091">
    <property type="entry name" value="Acyl-CoA_Oxase/DH_mid-dom"/>
</dbReference>
<evidence type="ECO:0000256" key="3">
    <source>
        <dbReference type="ARBA" id="ARBA00022630"/>
    </source>
</evidence>
<dbReference type="Gene3D" id="1.10.540.10">
    <property type="entry name" value="Acyl-CoA dehydrogenase/oxidase, N-terminal domain"/>
    <property type="match status" value="1"/>
</dbReference>
<gene>
    <name evidence="8" type="ORF">NGB36_27860</name>
</gene>
<dbReference type="Gene3D" id="2.40.110.10">
    <property type="entry name" value="Butyryl-CoA Dehydrogenase, subunit A, domain 2"/>
    <property type="match status" value="1"/>
</dbReference>
<keyword evidence="9" id="KW-1185">Reference proteome</keyword>
<dbReference type="SUPFAM" id="SSF56645">
    <property type="entry name" value="Acyl-CoA dehydrogenase NM domain-like"/>
    <property type="match status" value="1"/>
</dbReference>
<evidence type="ECO:0000259" key="6">
    <source>
        <dbReference type="Pfam" id="PF00441"/>
    </source>
</evidence>
<feature type="domain" description="Acyl-CoA oxidase/dehydrogenase middle" evidence="7">
    <location>
        <begin position="144"/>
        <end position="240"/>
    </location>
</feature>
<evidence type="ECO:0000256" key="4">
    <source>
        <dbReference type="ARBA" id="ARBA00022827"/>
    </source>
</evidence>
<dbReference type="Gene3D" id="1.20.140.10">
    <property type="entry name" value="Butyryl-CoA Dehydrogenase, subunit A, domain 3"/>
    <property type="match status" value="1"/>
</dbReference>
<proteinExistence type="inferred from homology"/>
<dbReference type="InterPro" id="IPR009075">
    <property type="entry name" value="AcylCo_DH/oxidase_C"/>
</dbReference>
<keyword evidence="5" id="KW-0560">Oxidoreductase</keyword>
<feature type="domain" description="Acyl-CoA dehydrogenase/oxidase C-terminal" evidence="6">
    <location>
        <begin position="253"/>
        <end position="397"/>
    </location>
</feature>
<dbReference type="InterPro" id="IPR046373">
    <property type="entry name" value="Acyl-CoA_Oxase/DH_mid-dom_sf"/>
</dbReference>
<name>A0ABT1Q2Y6_9ACTN</name>
<protein>
    <submittedName>
        <fullName evidence="8">Acyl-CoA dehydrogenase</fullName>
    </submittedName>
</protein>
<dbReference type="InterPro" id="IPR009100">
    <property type="entry name" value="AcylCoA_DH/oxidase_NM_dom_sf"/>
</dbReference>
<dbReference type="Pfam" id="PF02770">
    <property type="entry name" value="Acyl-CoA_dh_M"/>
    <property type="match status" value="1"/>
</dbReference>
<comment type="cofactor">
    <cofactor evidence="1 5">
        <name>FAD</name>
        <dbReference type="ChEBI" id="CHEBI:57692"/>
    </cofactor>
</comment>
<evidence type="ECO:0000313" key="8">
    <source>
        <dbReference type="EMBL" id="MCQ4084291.1"/>
    </source>
</evidence>
<evidence type="ECO:0000256" key="1">
    <source>
        <dbReference type="ARBA" id="ARBA00001974"/>
    </source>
</evidence>
<comment type="caution">
    <text evidence="8">The sequence shown here is derived from an EMBL/GenBank/DDBJ whole genome shotgun (WGS) entry which is preliminary data.</text>
</comment>